<accession>A0A345HZE3</accession>
<evidence type="ECO:0000313" key="2">
    <source>
        <dbReference type="EMBL" id="AXG82067.1"/>
    </source>
</evidence>
<dbReference type="AlphaFoldDB" id="A0A345HZE3"/>
<proteinExistence type="predicted"/>
<dbReference type="OrthoDB" id="4028160at2"/>
<evidence type="ECO:0008006" key="4">
    <source>
        <dbReference type="Google" id="ProtNLM"/>
    </source>
</evidence>
<dbReference type="Proteomes" id="UP000253868">
    <property type="component" value="Chromosome"/>
</dbReference>
<protein>
    <recommendedName>
        <fullName evidence="4">Lipoprotein</fullName>
    </recommendedName>
</protein>
<organism evidence="2 3">
    <name type="scientific">Streptomyces paludis</name>
    <dbReference type="NCBI Taxonomy" id="2282738"/>
    <lineage>
        <taxon>Bacteria</taxon>
        <taxon>Bacillati</taxon>
        <taxon>Actinomycetota</taxon>
        <taxon>Actinomycetes</taxon>
        <taxon>Kitasatosporales</taxon>
        <taxon>Streptomycetaceae</taxon>
        <taxon>Streptomyces</taxon>
    </lineage>
</organism>
<name>A0A345HZE3_9ACTN</name>
<evidence type="ECO:0000256" key="1">
    <source>
        <dbReference type="SAM" id="MobiDB-lite"/>
    </source>
</evidence>
<dbReference type="KEGG" id="spad:DVK44_34905"/>
<sequence length="324" mass="33268">MLVCAVALALGGCGVVSTKSDRQLAEKAAGEHYPGLLDVVAARTLFPAAAGSEITFSLADDPDAAVTLRVDAEAGGCGGEECGARLAEAIAAGRQRAEALRAMRAAFAGCGYEVVGVRPGGGTWTPWVVAEPANATVTRILADLGTCVAAWAPDATGSVSVHIAAPEAAAALPAGNTALPTVLRLSGGELLAALAGRPYYTASYTVRDGRADPRSGRAYLSRPYADGRAFDSTVTEAVGAWLRSVEPSAEPGTASGIWWLKPGTVDRMTGHVTFCDAPRADGRRCAGDHAVALTVDPRGNPVGEPRIIRDVRGPDGTLRLPEEP</sequence>
<keyword evidence="3" id="KW-1185">Reference proteome</keyword>
<reference evidence="3" key="1">
    <citation type="submission" date="2018-07" db="EMBL/GenBank/DDBJ databases">
        <authorList>
            <person name="Zhao J."/>
        </authorList>
    </citation>
    <scope>NUCLEOTIDE SEQUENCE [LARGE SCALE GENOMIC DNA]</scope>
    <source>
        <strain evidence="3">GSSD-12</strain>
    </source>
</reference>
<dbReference type="NCBIfam" id="NF046121">
    <property type="entry name" value="lipo_SCO7460"/>
    <property type="match status" value="1"/>
</dbReference>
<evidence type="ECO:0000313" key="3">
    <source>
        <dbReference type="Proteomes" id="UP000253868"/>
    </source>
</evidence>
<dbReference type="EMBL" id="CP031194">
    <property type="protein sequence ID" value="AXG82067.1"/>
    <property type="molecule type" value="Genomic_DNA"/>
</dbReference>
<feature type="region of interest" description="Disordered" evidence="1">
    <location>
        <begin position="301"/>
        <end position="324"/>
    </location>
</feature>
<gene>
    <name evidence="2" type="ORF">DVK44_34905</name>
</gene>